<dbReference type="AlphaFoldDB" id="A0AB34L0R5"/>
<dbReference type="InterPro" id="IPR050300">
    <property type="entry name" value="GDXG_lipolytic_enzyme"/>
</dbReference>
<dbReference type="PANTHER" id="PTHR48081:SF8">
    <property type="entry name" value="ALPHA_BETA HYDROLASE FOLD-3 DOMAIN-CONTAINING PROTEIN-RELATED"/>
    <property type="match status" value="1"/>
</dbReference>
<dbReference type="Gene3D" id="3.40.50.1820">
    <property type="entry name" value="alpha/beta hydrolase"/>
    <property type="match status" value="1"/>
</dbReference>
<dbReference type="RefSeq" id="XP_069233948.1">
    <property type="nucleotide sequence ID" value="XM_069368975.1"/>
</dbReference>
<dbReference type="SUPFAM" id="SSF53474">
    <property type="entry name" value="alpha/beta-Hydrolases"/>
    <property type="match status" value="1"/>
</dbReference>
<sequence>MPFTLDPDVAAALAAAFPNGRPAPLPVGDVAARRQRQNAIFDGLASSFPVTPSVQTKDFRAKAEDGYEILLRWYFKAGSDASSKGPAILHIHGGGMIGLSVEILDAFPKVYVAQTGVPMLSVDYRLAPEVKAPVPMKDCYAGLEFLVAHADELGVDTSRIAVMGESAGGGLAASLTHYAKAKGGPAICKQVLVYPMLDDRTQTIDRNTAPYLMWDVNDNITGWQAMLGDAAGGPDVPAIHAPARMTVEEAIGLPPTYVDVGQLDLFRDEDLEYVRKLGLAGVDVTFHLYPGMPHAFESIAKDAKTTRFAMEQRVKALTSF</sequence>
<protein>
    <recommendedName>
        <fullName evidence="2">Alpha/beta hydrolase fold-3 domain-containing protein</fullName>
    </recommendedName>
</protein>
<keyword evidence="1" id="KW-0378">Hydrolase</keyword>
<dbReference type="GeneID" id="96001813"/>
<dbReference type="GO" id="GO:0016787">
    <property type="term" value="F:hydrolase activity"/>
    <property type="evidence" value="ECO:0007669"/>
    <property type="project" value="UniProtKB-KW"/>
</dbReference>
<accession>A0AB34L0R5</accession>
<dbReference type="EMBL" id="JAAQHG020000001">
    <property type="protein sequence ID" value="KAL1590843.1"/>
    <property type="molecule type" value="Genomic_DNA"/>
</dbReference>
<dbReference type="Pfam" id="PF07859">
    <property type="entry name" value="Abhydrolase_3"/>
    <property type="match status" value="1"/>
</dbReference>
<gene>
    <name evidence="3" type="ORF">WHR41_00369</name>
</gene>
<proteinExistence type="predicted"/>
<evidence type="ECO:0000259" key="2">
    <source>
        <dbReference type="Pfam" id="PF07859"/>
    </source>
</evidence>
<evidence type="ECO:0000256" key="1">
    <source>
        <dbReference type="ARBA" id="ARBA00022801"/>
    </source>
</evidence>
<dbReference type="Proteomes" id="UP000803884">
    <property type="component" value="Unassembled WGS sequence"/>
</dbReference>
<keyword evidence="4" id="KW-1185">Reference proteome</keyword>
<name>A0AB34L0R5_9PEZI</name>
<dbReference type="InterPro" id="IPR013094">
    <property type="entry name" value="AB_hydrolase_3"/>
</dbReference>
<evidence type="ECO:0000313" key="3">
    <source>
        <dbReference type="EMBL" id="KAL1590843.1"/>
    </source>
</evidence>
<evidence type="ECO:0000313" key="4">
    <source>
        <dbReference type="Proteomes" id="UP000803884"/>
    </source>
</evidence>
<reference evidence="3 4" key="1">
    <citation type="journal article" date="2020" name="Microbiol. Resour. Announc.">
        <title>Draft Genome Sequence of a Cladosporium Species Isolated from the Mesophotic Ascidian Didemnum maculosum.</title>
        <authorList>
            <person name="Gioti A."/>
            <person name="Siaperas R."/>
            <person name="Nikolaivits E."/>
            <person name="Le Goff G."/>
            <person name="Ouazzani J."/>
            <person name="Kotoulas G."/>
            <person name="Topakas E."/>
        </authorList>
    </citation>
    <scope>NUCLEOTIDE SEQUENCE [LARGE SCALE GENOMIC DNA]</scope>
    <source>
        <strain evidence="3 4">TM138-S3</strain>
    </source>
</reference>
<dbReference type="PANTHER" id="PTHR48081">
    <property type="entry name" value="AB HYDROLASE SUPERFAMILY PROTEIN C4A8.06C"/>
    <property type="match status" value="1"/>
</dbReference>
<comment type="caution">
    <text evidence="3">The sequence shown here is derived from an EMBL/GenBank/DDBJ whole genome shotgun (WGS) entry which is preliminary data.</text>
</comment>
<dbReference type="InterPro" id="IPR029058">
    <property type="entry name" value="AB_hydrolase_fold"/>
</dbReference>
<feature type="domain" description="Alpha/beta hydrolase fold-3" evidence="2">
    <location>
        <begin position="88"/>
        <end position="297"/>
    </location>
</feature>
<organism evidence="3 4">
    <name type="scientific">Cladosporium halotolerans</name>
    <dbReference type="NCBI Taxonomy" id="1052096"/>
    <lineage>
        <taxon>Eukaryota</taxon>
        <taxon>Fungi</taxon>
        <taxon>Dikarya</taxon>
        <taxon>Ascomycota</taxon>
        <taxon>Pezizomycotina</taxon>
        <taxon>Dothideomycetes</taxon>
        <taxon>Dothideomycetidae</taxon>
        <taxon>Cladosporiales</taxon>
        <taxon>Cladosporiaceae</taxon>
        <taxon>Cladosporium</taxon>
    </lineage>
</organism>